<evidence type="ECO:0000313" key="7">
    <source>
        <dbReference type="Proteomes" id="UP000004705"/>
    </source>
</evidence>
<evidence type="ECO:0000256" key="2">
    <source>
        <dbReference type="ARBA" id="ARBA00023125"/>
    </source>
</evidence>
<dbReference type="CDD" id="cd06170">
    <property type="entry name" value="LuxR_C_like"/>
    <property type="match status" value="1"/>
</dbReference>
<organism evidence="6 7">
    <name type="scientific">Saccharomonospora azurea NA-128</name>
    <dbReference type="NCBI Taxonomy" id="882081"/>
    <lineage>
        <taxon>Bacteria</taxon>
        <taxon>Bacillati</taxon>
        <taxon>Actinomycetota</taxon>
        <taxon>Actinomycetes</taxon>
        <taxon>Pseudonocardiales</taxon>
        <taxon>Pseudonocardiaceae</taxon>
        <taxon>Saccharomonospora</taxon>
    </lineage>
</organism>
<dbReference type="Gene3D" id="1.10.10.10">
    <property type="entry name" value="Winged helix-like DNA-binding domain superfamily/Winged helix DNA-binding domain"/>
    <property type="match status" value="1"/>
</dbReference>
<dbReference type="PRINTS" id="PR00038">
    <property type="entry name" value="HTHLUXR"/>
</dbReference>
<feature type="region of interest" description="Disordered" evidence="4">
    <location>
        <begin position="516"/>
        <end position="540"/>
    </location>
</feature>
<feature type="domain" description="HTH luxR-type" evidence="5">
    <location>
        <begin position="855"/>
        <end position="921"/>
    </location>
</feature>
<dbReference type="Gene3D" id="1.25.40.10">
    <property type="entry name" value="Tetratricopeptide repeat domain"/>
    <property type="match status" value="1"/>
</dbReference>
<dbReference type="SUPFAM" id="SSF46894">
    <property type="entry name" value="C-terminal effector domain of the bipartite response regulators"/>
    <property type="match status" value="1"/>
</dbReference>
<name>H8GEK4_9PSEU</name>
<dbReference type="InterPro" id="IPR016032">
    <property type="entry name" value="Sig_transdc_resp-reg_C-effctor"/>
</dbReference>
<reference evidence="6 7" key="1">
    <citation type="journal article" date="2012" name="Stand. Genomic Sci.">
        <title>Genome sequence of the soil bacterium Saccharomonospora azurea type strain (NA-128(T)).</title>
        <authorList>
            <person name="Klenk H.P."/>
            <person name="Held B."/>
            <person name="Lucas S."/>
            <person name="Lapidus A."/>
            <person name="Copeland A."/>
            <person name="Hammon N."/>
            <person name="Pitluck S."/>
            <person name="Goodwin L.A."/>
            <person name="Han C."/>
            <person name="Tapia R."/>
            <person name="Brambilla E.M."/>
            <person name="Potter G."/>
            <person name="Land M."/>
            <person name="Ivanova N."/>
            <person name="Rohde M."/>
            <person name="Goker M."/>
            <person name="Detter J.C."/>
            <person name="Kyrpides N.C."/>
            <person name="Woyke T."/>
        </authorList>
    </citation>
    <scope>NUCLEOTIDE SEQUENCE [LARGE SCALE GENOMIC DNA]</scope>
    <source>
        <strain evidence="6 7">NA-128</strain>
    </source>
</reference>
<keyword evidence="3" id="KW-0804">Transcription</keyword>
<dbReference type="PROSITE" id="PS00622">
    <property type="entry name" value="HTH_LUXR_1"/>
    <property type="match status" value="1"/>
</dbReference>
<dbReference type="Proteomes" id="UP000004705">
    <property type="component" value="Chromosome"/>
</dbReference>
<dbReference type="GO" id="GO:0006355">
    <property type="term" value="P:regulation of DNA-templated transcription"/>
    <property type="evidence" value="ECO:0007669"/>
    <property type="project" value="InterPro"/>
</dbReference>
<dbReference type="AlphaFoldDB" id="H8GEK4"/>
<proteinExistence type="predicted"/>
<keyword evidence="2" id="KW-0238">DNA-binding</keyword>
<evidence type="ECO:0000256" key="4">
    <source>
        <dbReference type="SAM" id="MobiDB-lite"/>
    </source>
</evidence>
<dbReference type="InterPro" id="IPR041664">
    <property type="entry name" value="AAA_16"/>
</dbReference>
<evidence type="ECO:0000259" key="5">
    <source>
        <dbReference type="PROSITE" id="PS50043"/>
    </source>
</evidence>
<evidence type="ECO:0000256" key="3">
    <source>
        <dbReference type="ARBA" id="ARBA00023163"/>
    </source>
</evidence>
<dbReference type="PANTHER" id="PTHR44688">
    <property type="entry name" value="DNA-BINDING TRANSCRIPTIONAL ACTIVATOR DEVR_DOSR"/>
    <property type="match status" value="1"/>
</dbReference>
<evidence type="ECO:0000256" key="1">
    <source>
        <dbReference type="ARBA" id="ARBA00023015"/>
    </source>
</evidence>
<dbReference type="InterPro" id="IPR036388">
    <property type="entry name" value="WH-like_DNA-bd_sf"/>
</dbReference>
<dbReference type="InterPro" id="IPR000792">
    <property type="entry name" value="Tscrpt_reg_LuxR_C"/>
</dbReference>
<protein>
    <submittedName>
        <fullName evidence="6">Response regulator containing a CheY-like receiver domain and an HTH DNA-binding domain</fullName>
    </submittedName>
</protein>
<dbReference type="PANTHER" id="PTHR44688:SF16">
    <property type="entry name" value="DNA-BINDING TRANSCRIPTIONAL ACTIVATOR DEVR_DOSR"/>
    <property type="match status" value="1"/>
</dbReference>
<keyword evidence="7" id="KW-1185">Reference proteome</keyword>
<sequence length="924" mass="100807">MVLVERHAILAELTTLLEDSAQGNGRVAVLSGGIASGKTAVLRQFEECARQAGASLLRSSGAPNERTLRFGVIEQLFLGVPAIPETSAVLASLSESNRFDSDPSSADRDEERLAREICVRLLDLSRTRPLVITVDDHQFTDSASVRVLTYLQHRIASSPIMLLLSRRVDEPSRLVPQPLREPHTRCFAVAPLSLSGVEQFLSQRTSPADAARLAPWCHDLTGGNPLLLHGILDDIAANAGAAASGVGNPQAGDSFARAVLACLHRGGSHLVDTARALAVLSEFVTPSLLARFLDLRSSKVSGTLRALEVAGLTDGYRFRHAGTRKIVLDELSAEERAALNLRAAELLHQDGAAPSDIVGYLLAAGEAEEPWAVDVLQAAADHAVVYAEQVLALGDVEEAVRYLEFASQACGDERQRAALTSRLAWVQWLINPAAASRHHGPLQAALDKGLLGDREAMRLVRSLVWHGRELEAAQALDCVGGRADDTGQVDAYERELTQKWVTWCSPEVMARKDRAGVLTPPPLGRTPRTSGTDMRGGRAPGTAAALEGAERILQGARVLETPVAAVACALHELLVAEKTERAKYWCDELLRKAERYRATTWRAVLLDCRAAISLRLGDLADAERYARTALSLLSVQSWGVVIGSPLSHLVQATTMMGKLDEAAQHIDRAVPPAMVNTRYQLRYLTARGHFYLATDRPHAALVDFQAVGDLAVKWNLDDPATVAWRGDMAQALARIGRTDRARELIDAQLVLIGSGLARARGISLGILASLSDVKQRLAMLGEAADLLQEGGDRYQLARTFAELEQVWQIFGELERARLIRRRALQLAKRCEATWLYDRLSTNRDPLMSATPTREEPENMALLSEAEKRVATLAALGRTNREIGRRLHITVSTVEQHLTRVYRKLNIKRRTDLPVVMPVDIADTA</sequence>
<dbReference type="SUPFAM" id="SSF48452">
    <property type="entry name" value="TPR-like"/>
    <property type="match status" value="1"/>
</dbReference>
<evidence type="ECO:0000313" key="6">
    <source>
        <dbReference type="EMBL" id="EHY88949.1"/>
    </source>
</evidence>
<dbReference type="SMART" id="SM00421">
    <property type="entry name" value="HTH_LUXR"/>
    <property type="match status" value="1"/>
</dbReference>
<gene>
    <name evidence="6" type="ORF">SacazDRAFT_02034</name>
</gene>
<dbReference type="GO" id="GO:0003677">
    <property type="term" value="F:DNA binding"/>
    <property type="evidence" value="ECO:0007669"/>
    <property type="project" value="UniProtKB-KW"/>
</dbReference>
<accession>H8GEK4</accession>
<dbReference type="EMBL" id="CM001466">
    <property type="protein sequence ID" value="EHY88949.1"/>
    <property type="molecule type" value="Genomic_DNA"/>
</dbReference>
<dbReference type="Pfam" id="PF00196">
    <property type="entry name" value="GerE"/>
    <property type="match status" value="1"/>
</dbReference>
<dbReference type="InterPro" id="IPR011990">
    <property type="entry name" value="TPR-like_helical_dom_sf"/>
</dbReference>
<dbReference type="Pfam" id="PF13191">
    <property type="entry name" value="AAA_16"/>
    <property type="match status" value="1"/>
</dbReference>
<keyword evidence="1" id="KW-0805">Transcription regulation</keyword>
<dbReference type="HOGENOM" id="CLU_006850_1_2_11"/>
<dbReference type="PROSITE" id="PS50043">
    <property type="entry name" value="HTH_LUXR_2"/>
    <property type="match status" value="1"/>
</dbReference>